<dbReference type="InterPro" id="IPR011050">
    <property type="entry name" value="Pectin_lyase_fold/virulence"/>
</dbReference>
<dbReference type="SUPFAM" id="SSF51126">
    <property type="entry name" value="Pectin lyase-like"/>
    <property type="match status" value="1"/>
</dbReference>
<feature type="domain" description="Right handed beta helix" evidence="3">
    <location>
        <begin position="239"/>
        <end position="365"/>
    </location>
</feature>
<dbReference type="Gene3D" id="2.60.40.1120">
    <property type="entry name" value="Carboxypeptidase-like, regulatory domain"/>
    <property type="match status" value="1"/>
</dbReference>
<dbReference type="InterPro" id="IPR013783">
    <property type="entry name" value="Ig-like_fold"/>
</dbReference>
<evidence type="ECO:0000256" key="1">
    <source>
        <dbReference type="SAM" id="MobiDB-lite"/>
    </source>
</evidence>
<dbReference type="InterPro" id="IPR006626">
    <property type="entry name" value="PbH1"/>
</dbReference>
<dbReference type="EMBL" id="JACPRF010000399">
    <property type="protein sequence ID" value="MBI2877807.1"/>
    <property type="molecule type" value="Genomic_DNA"/>
</dbReference>
<evidence type="ECO:0000313" key="5">
    <source>
        <dbReference type="Proteomes" id="UP000769766"/>
    </source>
</evidence>
<dbReference type="PANTHER" id="PTHR11319">
    <property type="entry name" value="G PROTEIN-COUPLED RECEPTOR-RELATED"/>
    <property type="match status" value="1"/>
</dbReference>
<keyword evidence="2" id="KW-0732">Signal</keyword>
<dbReference type="GO" id="GO:0016020">
    <property type="term" value="C:membrane"/>
    <property type="evidence" value="ECO:0007669"/>
    <property type="project" value="InterPro"/>
</dbReference>
<accession>A0A932CSG2</accession>
<protein>
    <submittedName>
        <fullName evidence="4">Carboxypeptidase regulatory-like domain-containing protein</fullName>
    </submittedName>
</protein>
<gene>
    <name evidence="4" type="ORF">HYY20_13110</name>
</gene>
<dbReference type="GO" id="GO:0004180">
    <property type="term" value="F:carboxypeptidase activity"/>
    <property type="evidence" value="ECO:0007669"/>
    <property type="project" value="UniProtKB-KW"/>
</dbReference>
<dbReference type="PANTHER" id="PTHR11319:SF35">
    <property type="entry name" value="OUTER MEMBRANE PROTEIN PMPC-RELATED"/>
    <property type="match status" value="1"/>
</dbReference>
<dbReference type="GO" id="GO:0005509">
    <property type="term" value="F:calcium ion binding"/>
    <property type="evidence" value="ECO:0007669"/>
    <property type="project" value="InterPro"/>
</dbReference>
<dbReference type="Pfam" id="PF13620">
    <property type="entry name" value="CarboxypepD_reg"/>
    <property type="match status" value="2"/>
</dbReference>
<dbReference type="Gene3D" id="2.60.40.10">
    <property type="entry name" value="Immunoglobulins"/>
    <property type="match status" value="3"/>
</dbReference>
<dbReference type="InterPro" id="IPR012334">
    <property type="entry name" value="Pectin_lyas_fold"/>
</dbReference>
<organism evidence="4 5">
    <name type="scientific">Tectimicrobiota bacterium</name>
    <dbReference type="NCBI Taxonomy" id="2528274"/>
    <lineage>
        <taxon>Bacteria</taxon>
        <taxon>Pseudomonadati</taxon>
        <taxon>Nitrospinota/Tectimicrobiota group</taxon>
        <taxon>Candidatus Tectimicrobiota</taxon>
    </lineage>
</organism>
<dbReference type="InterPro" id="IPR039448">
    <property type="entry name" value="Beta_helix"/>
</dbReference>
<evidence type="ECO:0000256" key="2">
    <source>
        <dbReference type="SAM" id="SignalP"/>
    </source>
</evidence>
<dbReference type="InterPro" id="IPR008969">
    <property type="entry name" value="CarboxyPept-like_regulatory"/>
</dbReference>
<dbReference type="SUPFAM" id="SSF49464">
    <property type="entry name" value="Carboxypeptidase regulatory domain-like"/>
    <property type="match status" value="2"/>
</dbReference>
<proteinExistence type="predicted"/>
<feature type="chain" id="PRO_5037611147" evidence="2">
    <location>
        <begin position="24"/>
        <end position="804"/>
    </location>
</feature>
<dbReference type="Pfam" id="PF05345">
    <property type="entry name" value="He_PIG"/>
    <property type="match status" value="1"/>
</dbReference>
<keyword evidence="4" id="KW-0645">Protease</keyword>
<comment type="caution">
    <text evidence="4">The sequence shown here is derived from an EMBL/GenBank/DDBJ whole genome shotgun (WGS) entry which is preliminary data.</text>
</comment>
<dbReference type="SUPFAM" id="SSF49313">
    <property type="entry name" value="Cadherin-like"/>
    <property type="match status" value="1"/>
</dbReference>
<dbReference type="SMART" id="SM00710">
    <property type="entry name" value="PbH1"/>
    <property type="match status" value="7"/>
</dbReference>
<sequence>MQILLSNLCLVLALLLGSLPAVGADLTVCSSGCDVSSIVESDRTWREGTYRVQEHIQVRQGVTLTLEPGVTLKFDTRVSLQVEGTLIALGTKERSITFTSLQASPTLGDWGTILFTETAIGASFDGSGNYTGGSILEHCVVEYAGGGTAQGAIWAQSLRAPYVYRSTIRANRGSGIRFAGPRQRGYEMGVQEGRIRESVILGNTAYYHDGRDYVYYRGGGIYAMASSSGTVTIVDNPIISENIGYNGGGIYIVGTGTAIISNNTISENSAKCLGNGIYATVGTVTISGNKILRNSNVHGCGNADGGGIYLFSDSATISENTISENRTGDGSGGGIFLFSGGATIRENQILYNTALTGGGGIHVSEDLRSKSHPTLRTLSHNDIFGNSPPQMWNADLASAPHIDARNNWWGTTDEAEIQQEIWDWNDDLGLGVVDWRPYLTAPAFNSPPSAPASPSPADGDRGVIRNPTLSWSASIDPDPQDTVSYDIYLGAAADPPLVSAGQTSAFYSPALLKPSTPYSWRVVARDSRGKETSGPLWGFTTGSRPGPVLDPVGDRTINEGQTLSFTISGSDPDGTPLTFSASGLPPGASFDPATQTFSWTPAYSQAGTYPGVRFSVSNGTYTDSEEIAITVVNVDVSSVYGTILDSKKLPISGARVEAREADGTLVGVGLTDSLGNYRLELPPGQYTLTPRKETHLFSPASYKVTLKARSLGKMNFTVKLLMLSGAVKGGKGKPLPGVTLLLRQGDTTVTNTITNAKGKYSFSFYNTGTYTVEPSQTGSHFVPESVEVTLTKGNRGGINFKEVP</sequence>
<reference evidence="4" key="1">
    <citation type="submission" date="2020-07" db="EMBL/GenBank/DDBJ databases">
        <title>Huge and variable diversity of episymbiotic CPR bacteria and DPANN archaea in groundwater ecosystems.</title>
        <authorList>
            <person name="He C.Y."/>
            <person name="Keren R."/>
            <person name="Whittaker M."/>
            <person name="Farag I.F."/>
            <person name="Doudna J."/>
            <person name="Cate J.H.D."/>
            <person name="Banfield J.F."/>
        </authorList>
    </citation>
    <scope>NUCLEOTIDE SEQUENCE</scope>
    <source>
        <strain evidence="4">NC_groundwater_672_Ag_B-0.1um_62_36</strain>
    </source>
</reference>
<dbReference type="Pfam" id="PF13229">
    <property type="entry name" value="Beta_helix"/>
    <property type="match status" value="1"/>
</dbReference>
<feature type="region of interest" description="Disordered" evidence="1">
    <location>
        <begin position="444"/>
        <end position="477"/>
    </location>
</feature>
<dbReference type="SUPFAM" id="SSF49265">
    <property type="entry name" value="Fibronectin type III"/>
    <property type="match status" value="1"/>
</dbReference>
<dbReference type="Proteomes" id="UP000769766">
    <property type="component" value="Unassembled WGS sequence"/>
</dbReference>
<feature type="signal peptide" evidence="2">
    <location>
        <begin position="1"/>
        <end position="23"/>
    </location>
</feature>
<dbReference type="Gene3D" id="2.160.20.10">
    <property type="entry name" value="Single-stranded right-handed beta-helix, Pectin lyase-like"/>
    <property type="match status" value="1"/>
</dbReference>
<dbReference type="InterPro" id="IPR015919">
    <property type="entry name" value="Cadherin-like_sf"/>
</dbReference>
<keyword evidence="4" id="KW-0121">Carboxypeptidase</keyword>
<evidence type="ECO:0000259" key="3">
    <source>
        <dbReference type="Pfam" id="PF13229"/>
    </source>
</evidence>
<dbReference type="AlphaFoldDB" id="A0A932CSG2"/>
<keyword evidence="4" id="KW-0378">Hydrolase</keyword>
<name>A0A932CSG2_UNCTE</name>
<evidence type="ECO:0000313" key="4">
    <source>
        <dbReference type="EMBL" id="MBI2877807.1"/>
    </source>
</evidence>
<dbReference type="InterPro" id="IPR036116">
    <property type="entry name" value="FN3_sf"/>
</dbReference>